<accession>A0A2P2R3J3</accession>
<organism evidence="1">
    <name type="scientific">Rhizophora mucronata</name>
    <name type="common">Asiatic mangrove</name>
    <dbReference type="NCBI Taxonomy" id="61149"/>
    <lineage>
        <taxon>Eukaryota</taxon>
        <taxon>Viridiplantae</taxon>
        <taxon>Streptophyta</taxon>
        <taxon>Embryophyta</taxon>
        <taxon>Tracheophyta</taxon>
        <taxon>Spermatophyta</taxon>
        <taxon>Magnoliopsida</taxon>
        <taxon>eudicotyledons</taxon>
        <taxon>Gunneridae</taxon>
        <taxon>Pentapetalae</taxon>
        <taxon>rosids</taxon>
        <taxon>fabids</taxon>
        <taxon>Malpighiales</taxon>
        <taxon>Rhizophoraceae</taxon>
        <taxon>Rhizophora</taxon>
    </lineage>
</organism>
<evidence type="ECO:0000313" key="1">
    <source>
        <dbReference type="EMBL" id="MBX73737.1"/>
    </source>
</evidence>
<dbReference type="EMBL" id="GGEC01093253">
    <property type="protein sequence ID" value="MBX73737.1"/>
    <property type="molecule type" value="Transcribed_RNA"/>
</dbReference>
<dbReference type="AlphaFoldDB" id="A0A2P2R3J3"/>
<proteinExistence type="predicted"/>
<name>A0A2P2R3J3_RHIMU</name>
<reference evidence="1" key="1">
    <citation type="submission" date="2018-02" db="EMBL/GenBank/DDBJ databases">
        <title>Rhizophora mucronata_Transcriptome.</title>
        <authorList>
            <person name="Meera S.P."/>
            <person name="Sreeshan A."/>
            <person name="Augustine A."/>
        </authorList>
    </citation>
    <scope>NUCLEOTIDE SEQUENCE</scope>
    <source>
        <tissue evidence="1">Leaf</tissue>
    </source>
</reference>
<sequence length="26" mass="2950">MVEKIDASHKQEMIETISVFGILMAE</sequence>
<protein>
    <submittedName>
        <fullName evidence="1">Uncharacterized protein</fullName>
    </submittedName>
</protein>